<reference evidence="2" key="2">
    <citation type="submission" date="2013-06" db="EMBL/GenBank/DDBJ databases">
        <title>Draft genome sequence of Clostridium hylemonae (DSM 15053).</title>
        <authorList>
            <person name="Sudarsanam P."/>
            <person name="Ley R."/>
            <person name="Guruge J."/>
            <person name="Turnbaugh P.J."/>
            <person name="Mahowald M."/>
            <person name="Liep D."/>
            <person name="Gordon J."/>
        </authorList>
    </citation>
    <scope>NUCLEOTIDE SEQUENCE</scope>
    <source>
        <strain evidence="2">DSM 15053</strain>
    </source>
</reference>
<keyword evidence="1" id="KW-1133">Transmembrane helix</keyword>
<accession>C0C0S5</accession>
<dbReference type="STRING" id="553973.CLOHYLEM_05679"/>
<keyword evidence="3" id="KW-1185">Reference proteome</keyword>
<sequence>MQPFFVISVHLHIFNNTVLCILTRIFIYVFRLLSFFRFVNYFTV</sequence>
<dbReference type="AlphaFoldDB" id="C0C0S5"/>
<comment type="caution">
    <text evidence="2">The sequence shown here is derived from an EMBL/GenBank/DDBJ whole genome shotgun (WGS) entry which is preliminary data.</text>
</comment>
<evidence type="ECO:0000313" key="2">
    <source>
        <dbReference type="EMBL" id="EEG74412.1"/>
    </source>
</evidence>
<name>C0C0S5_9FIRM</name>
<reference evidence="2" key="1">
    <citation type="submission" date="2009-02" db="EMBL/GenBank/DDBJ databases">
        <authorList>
            <person name="Fulton L."/>
            <person name="Clifton S."/>
            <person name="Fulton B."/>
            <person name="Xu J."/>
            <person name="Minx P."/>
            <person name="Pepin K.H."/>
            <person name="Johnson M."/>
            <person name="Bhonagiri V."/>
            <person name="Nash W.E."/>
            <person name="Mardis E.R."/>
            <person name="Wilson R.K."/>
        </authorList>
    </citation>
    <scope>NUCLEOTIDE SEQUENCE [LARGE SCALE GENOMIC DNA]</scope>
    <source>
        <strain evidence="2">DSM 15053</strain>
    </source>
</reference>
<organism evidence="2 3">
    <name type="scientific">[Clostridium] hylemonae DSM 15053</name>
    <dbReference type="NCBI Taxonomy" id="553973"/>
    <lineage>
        <taxon>Bacteria</taxon>
        <taxon>Bacillati</taxon>
        <taxon>Bacillota</taxon>
        <taxon>Clostridia</taxon>
        <taxon>Lachnospirales</taxon>
        <taxon>Lachnospiraceae</taxon>
    </lineage>
</organism>
<keyword evidence="1" id="KW-0472">Membrane</keyword>
<dbReference type="Proteomes" id="UP000004893">
    <property type="component" value="Unassembled WGS sequence"/>
</dbReference>
<evidence type="ECO:0000313" key="3">
    <source>
        <dbReference type="Proteomes" id="UP000004893"/>
    </source>
</evidence>
<evidence type="ECO:0000256" key="1">
    <source>
        <dbReference type="SAM" id="Phobius"/>
    </source>
</evidence>
<feature type="transmembrane region" description="Helical" evidence="1">
    <location>
        <begin position="12"/>
        <end position="33"/>
    </location>
</feature>
<keyword evidence="1" id="KW-0812">Transmembrane</keyword>
<dbReference type="EMBL" id="ABYI02000020">
    <property type="protein sequence ID" value="EEG74412.1"/>
    <property type="molecule type" value="Genomic_DNA"/>
</dbReference>
<gene>
    <name evidence="2" type="ORF">CLOHYLEM_05679</name>
</gene>
<dbReference type="HOGENOM" id="CLU_3214448_0_0_9"/>
<protein>
    <submittedName>
        <fullName evidence="2">Uncharacterized protein</fullName>
    </submittedName>
</protein>
<proteinExistence type="predicted"/>